<dbReference type="GeneID" id="77813634"/>
<protein>
    <submittedName>
        <fullName evidence="2">Uncharacterized protein</fullName>
    </submittedName>
</protein>
<keyword evidence="3" id="KW-1185">Reference proteome</keyword>
<dbReference type="RefSeq" id="XP_053023949.1">
    <property type="nucleotide sequence ID" value="XM_053172739.1"/>
</dbReference>
<dbReference type="Proteomes" id="UP001164743">
    <property type="component" value="Chromosome 9A"/>
</dbReference>
<proteinExistence type="predicted"/>
<sequence length="279" mass="30938">MGARLNLPMKAAMTNAERLIRTVASFSTTAGLLAGDGCPAQSPHEGRNDKRRATDKDHSLVFNDSRTVGWRWVPRPMEVGHREGPRRRHFYPCGLRLGASFLLIGDNNFDMKRSKPQQHMIRKVAPWPPTPKSTAIVCPAHTHCDRSNRRWSAFNSCLRASFAPTNLGRSDELQAAGMLLVLIASQHARTLALHHQQDSNSCEDSTHLLPLREYSPSLLSPSTNLNTRADSSSVCTIPSEDPAVCVHQDLQTQVAQHVSIPPAQRKHPPIAAMARQRTM</sequence>
<evidence type="ECO:0000313" key="3">
    <source>
        <dbReference type="Proteomes" id="UP001164743"/>
    </source>
</evidence>
<organism evidence="2 3">
    <name type="scientific">Puccinia triticina</name>
    <dbReference type="NCBI Taxonomy" id="208348"/>
    <lineage>
        <taxon>Eukaryota</taxon>
        <taxon>Fungi</taxon>
        <taxon>Dikarya</taxon>
        <taxon>Basidiomycota</taxon>
        <taxon>Pucciniomycotina</taxon>
        <taxon>Pucciniomycetes</taxon>
        <taxon>Pucciniales</taxon>
        <taxon>Pucciniaceae</taxon>
        <taxon>Puccinia</taxon>
    </lineage>
</organism>
<name>A0ABY7CSZ1_9BASI</name>
<accession>A0ABY7CSZ1</accession>
<feature type="compositionally biased region" description="Basic and acidic residues" evidence="1">
    <location>
        <begin position="44"/>
        <end position="56"/>
    </location>
</feature>
<evidence type="ECO:0000256" key="1">
    <source>
        <dbReference type="SAM" id="MobiDB-lite"/>
    </source>
</evidence>
<reference evidence="2" key="1">
    <citation type="submission" date="2022-10" db="EMBL/GenBank/DDBJ databases">
        <title>Puccinia triticina Genome sequencing and assembly.</title>
        <authorList>
            <person name="Li C."/>
        </authorList>
    </citation>
    <scope>NUCLEOTIDE SEQUENCE</scope>
    <source>
        <strain evidence="2">Pt15</strain>
    </source>
</reference>
<gene>
    <name evidence="2" type="ORF">PtA15_9A521</name>
</gene>
<dbReference type="EMBL" id="CP110429">
    <property type="protein sequence ID" value="WAQ88394.1"/>
    <property type="molecule type" value="Genomic_DNA"/>
</dbReference>
<feature type="region of interest" description="Disordered" evidence="1">
    <location>
        <begin position="34"/>
        <end position="56"/>
    </location>
</feature>
<evidence type="ECO:0000313" key="2">
    <source>
        <dbReference type="EMBL" id="WAQ88394.1"/>
    </source>
</evidence>